<sequence length="219" mass="24829">MTGRMFDEVVPIAKCFSSSLSDEARIPKSCRFLLSSYHYLAAQSPDGGVSISSWIGFWNHSFLSYVGFEAADRSTSKVASLNVYPRRSSMVEHRLWDSGDRHPFDILRAGIDLDEEVYCAVFLACWLCVFVLPAESLDLIRASVFKMASFMANCLRVILHLLFLLAFIGVYLRYSLLITPPLLRSIFPAHYLWLDGVLLACSGYRHQHTGRSSDDRISW</sequence>
<keyword evidence="1" id="KW-0472">Membrane</keyword>
<accession>A0AAV3P1I3</accession>
<keyword evidence="1" id="KW-1133">Transmembrane helix</keyword>
<proteinExistence type="predicted"/>
<evidence type="ECO:0000313" key="2">
    <source>
        <dbReference type="EMBL" id="GAA0144576.1"/>
    </source>
</evidence>
<gene>
    <name evidence="2" type="ORF">LIER_04990</name>
</gene>
<dbReference type="Proteomes" id="UP001454036">
    <property type="component" value="Unassembled WGS sequence"/>
</dbReference>
<dbReference type="EMBL" id="BAABME010000664">
    <property type="protein sequence ID" value="GAA0144576.1"/>
    <property type="molecule type" value="Genomic_DNA"/>
</dbReference>
<feature type="transmembrane region" description="Helical" evidence="1">
    <location>
        <begin position="117"/>
        <end position="137"/>
    </location>
</feature>
<feature type="transmembrane region" description="Helical" evidence="1">
    <location>
        <begin position="157"/>
        <end position="174"/>
    </location>
</feature>
<protein>
    <submittedName>
        <fullName evidence="2">Uncharacterized protein</fullName>
    </submittedName>
</protein>
<reference evidence="2 3" key="1">
    <citation type="submission" date="2024-01" db="EMBL/GenBank/DDBJ databases">
        <title>The complete chloroplast genome sequence of Lithospermum erythrorhizon: insights into the phylogenetic relationship among Boraginaceae species and the maternal lineages of purple gromwells.</title>
        <authorList>
            <person name="Okada T."/>
            <person name="Watanabe K."/>
        </authorList>
    </citation>
    <scope>NUCLEOTIDE SEQUENCE [LARGE SCALE GENOMIC DNA]</scope>
</reference>
<dbReference type="AlphaFoldDB" id="A0AAV3P1I3"/>
<organism evidence="2 3">
    <name type="scientific">Lithospermum erythrorhizon</name>
    <name type="common">Purple gromwell</name>
    <name type="synonym">Lithospermum officinale var. erythrorhizon</name>
    <dbReference type="NCBI Taxonomy" id="34254"/>
    <lineage>
        <taxon>Eukaryota</taxon>
        <taxon>Viridiplantae</taxon>
        <taxon>Streptophyta</taxon>
        <taxon>Embryophyta</taxon>
        <taxon>Tracheophyta</taxon>
        <taxon>Spermatophyta</taxon>
        <taxon>Magnoliopsida</taxon>
        <taxon>eudicotyledons</taxon>
        <taxon>Gunneridae</taxon>
        <taxon>Pentapetalae</taxon>
        <taxon>asterids</taxon>
        <taxon>lamiids</taxon>
        <taxon>Boraginales</taxon>
        <taxon>Boraginaceae</taxon>
        <taxon>Boraginoideae</taxon>
        <taxon>Lithospermeae</taxon>
        <taxon>Lithospermum</taxon>
    </lineage>
</organism>
<evidence type="ECO:0000256" key="1">
    <source>
        <dbReference type="SAM" id="Phobius"/>
    </source>
</evidence>
<keyword evidence="3" id="KW-1185">Reference proteome</keyword>
<comment type="caution">
    <text evidence="2">The sequence shown here is derived from an EMBL/GenBank/DDBJ whole genome shotgun (WGS) entry which is preliminary data.</text>
</comment>
<evidence type="ECO:0000313" key="3">
    <source>
        <dbReference type="Proteomes" id="UP001454036"/>
    </source>
</evidence>
<name>A0AAV3P1I3_LITER</name>
<keyword evidence="1" id="KW-0812">Transmembrane</keyword>